<dbReference type="SUPFAM" id="SSF48371">
    <property type="entry name" value="ARM repeat"/>
    <property type="match status" value="1"/>
</dbReference>
<evidence type="ECO:0000313" key="2">
    <source>
        <dbReference type="EMBL" id="JAS36522.1"/>
    </source>
</evidence>
<name>A0A1B6EF11_9HEMI</name>
<proteinExistence type="inferred from homology"/>
<dbReference type="InterPro" id="IPR016024">
    <property type="entry name" value="ARM-type_fold"/>
</dbReference>
<reference evidence="2" key="1">
    <citation type="submission" date="2015-12" db="EMBL/GenBank/DDBJ databases">
        <title>De novo transcriptome assembly of four potential Pierce s Disease insect vectors from Arizona vineyards.</title>
        <authorList>
            <person name="Tassone E.E."/>
        </authorList>
    </citation>
    <scope>NUCLEOTIDE SEQUENCE</scope>
</reference>
<evidence type="ECO:0000256" key="1">
    <source>
        <dbReference type="ARBA" id="ARBA00006927"/>
    </source>
</evidence>
<dbReference type="EMBL" id="GEDC01000776">
    <property type="protein sequence ID" value="JAS36522.1"/>
    <property type="molecule type" value="Transcribed_RNA"/>
</dbReference>
<dbReference type="GO" id="GO:0048168">
    <property type="term" value="P:regulation of neuronal synaptic plasticity"/>
    <property type="evidence" value="ECO:0007669"/>
    <property type="project" value="TreeGrafter"/>
</dbReference>
<dbReference type="GO" id="GO:0031175">
    <property type="term" value="P:neuron projection development"/>
    <property type="evidence" value="ECO:0007669"/>
    <property type="project" value="TreeGrafter"/>
</dbReference>
<accession>A0A1B6EF11</accession>
<dbReference type="InterPro" id="IPR008709">
    <property type="entry name" value="Neurochondrin"/>
</dbReference>
<dbReference type="Pfam" id="PF05536">
    <property type="entry name" value="Neurochondrin"/>
    <property type="match status" value="1"/>
</dbReference>
<organism evidence="2">
    <name type="scientific">Clastoptera arizonana</name>
    <name type="common">Arizona spittle bug</name>
    <dbReference type="NCBI Taxonomy" id="38151"/>
    <lineage>
        <taxon>Eukaryota</taxon>
        <taxon>Metazoa</taxon>
        <taxon>Ecdysozoa</taxon>
        <taxon>Arthropoda</taxon>
        <taxon>Hexapoda</taxon>
        <taxon>Insecta</taxon>
        <taxon>Pterygota</taxon>
        <taxon>Neoptera</taxon>
        <taxon>Paraneoptera</taxon>
        <taxon>Hemiptera</taxon>
        <taxon>Auchenorrhyncha</taxon>
        <taxon>Cercopoidea</taxon>
        <taxon>Clastopteridae</taxon>
        <taxon>Clastoptera</taxon>
    </lineage>
</organism>
<dbReference type="PANTHER" id="PTHR13109">
    <property type="entry name" value="NEUROCHONDRIN"/>
    <property type="match status" value="1"/>
</dbReference>
<sequence>MGDKVPDSVLKCIAILKAASSDTETFAALFMVTKLTKGSELNALSKKLLFEAIGFKFLKRLLLSPDVPVDCPPLVYKSVALSILSSFCSEEELATHPEMLQNIPVFIEIVQQCDEDDFDDNLMIINEAYQCLQYIASYGAGQKALLDIGGVTKMSEIYSQQSFQTDEALNILVTLVTKFGPTAWNENVKTFHSLMNKISCDFETDHSERKFELCGILLALMLSCPKEIVTQSANEEDWSNSIFKALNDILKSKLGKKQRDVALKLASITVEVLGIEWTLSDDENPKVFFLLLVQLCSIEVRMQLEGSALSLKKMMVEAELITSCFILLELAISYIASENIDLEQKEKQQVYTALKGAFSQVILVLQLVSKTFAKDSNSINAKEKVFVCAMVRVLSVWLAQETSAMRSAIYQLLPFILTIANESFYAYRLRYLTEKVRKETKTPFDTEADIDPLSNVDVLRLFLPALCHLTVEEKSRQILLEVKEEEILHECLAFHWSIVHYKKPPVPRSERLKVKTGPEPELPAKLLEEMKDSRSAMISICNIFMNLTVLEPTIAEESSLFASLLKFIFNNLPELKNIPENLVLHGNLSILGLLLLKQQAKRVNKNDFSICRYIQATIRFLWDAYNVDKTNDGTVLVVSITYKKYWIELMELWFLGMQTMSAVLALIPWISEFAIESGWVEGIVDALHSVKVGSLPPNTKSAYEDFLCHIVDANNNVTQLLKKHDALTMCRNHRFMELGKRLFGD</sequence>
<dbReference type="PANTHER" id="PTHR13109:SF7">
    <property type="entry name" value="NEUROCHONDRIN"/>
    <property type="match status" value="1"/>
</dbReference>
<protein>
    <recommendedName>
        <fullName evidence="3">Neurochondrin</fullName>
    </recommendedName>
</protein>
<evidence type="ECO:0008006" key="3">
    <source>
        <dbReference type="Google" id="ProtNLM"/>
    </source>
</evidence>
<gene>
    <name evidence="2" type="ORF">g.4478</name>
</gene>
<dbReference type="AlphaFoldDB" id="A0A1B6EF11"/>
<comment type="similarity">
    <text evidence="1">Belongs to the neurochondrin family.</text>
</comment>
<dbReference type="GO" id="GO:0030425">
    <property type="term" value="C:dendrite"/>
    <property type="evidence" value="ECO:0007669"/>
    <property type="project" value="TreeGrafter"/>
</dbReference>